<evidence type="ECO:0000313" key="2">
    <source>
        <dbReference type="Proteomes" id="UP000289555"/>
    </source>
</evidence>
<protein>
    <submittedName>
        <fullName evidence="1">Uncharacterized protein</fullName>
    </submittedName>
</protein>
<dbReference type="Gene3D" id="3.40.190.10">
    <property type="entry name" value="Periplasmic binding protein-like II"/>
    <property type="match status" value="1"/>
</dbReference>
<keyword evidence="2" id="KW-1185">Reference proteome</keyword>
<accession>A0ABN5WQA3</accession>
<dbReference type="Proteomes" id="UP000289555">
    <property type="component" value="Chromosome"/>
</dbReference>
<evidence type="ECO:0000313" key="1">
    <source>
        <dbReference type="EMBL" id="BBI48970.1"/>
    </source>
</evidence>
<name>A0ABN5WQA3_9GAMM</name>
<reference evidence="2" key="1">
    <citation type="journal article" date="2019" name="Microbiol. Resour. Announc.">
        <title>Complete Genome Sequence of Halomonas olivaria, a Moderately Halophilic Bacterium Isolated from Olive Processing Effluents, Obtained by Nanopore Sequencing.</title>
        <authorList>
            <person name="Nagata S."/>
            <person name="Ii K.M."/>
            <person name="Tsukimi T."/>
            <person name="Miura M.C."/>
            <person name="Galipon J."/>
            <person name="Arakawa K."/>
        </authorList>
    </citation>
    <scope>NUCLEOTIDE SEQUENCE [LARGE SCALE GENOMIC DNA]</scope>
    <source>
        <strain evidence="2">TYRC17</strain>
    </source>
</reference>
<proteinExistence type="predicted"/>
<dbReference type="EMBL" id="AP019416">
    <property type="protein sequence ID" value="BBI48970.1"/>
    <property type="molecule type" value="Genomic_DNA"/>
</dbReference>
<organism evidence="1 2">
    <name type="scientific">Vreelandella olivaria</name>
    <dbReference type="NCBI Taxonomy" id="390919"/>
    <lineage>
        <taxon>Bacteria</taxon>
        <taxon>Pseudomonadati</taxon>
        <taxon>Pseudomonadota</taxon>
        <taxon>Gammaproteobacteria</taxon>
        <taxon>Oceanospirillales</taxon>
        <taxon>Halomonadaceae</taxon>
        <taxon>Vreelandella</taxon>
    </lineage>
</organism>
<sequence>MIRREPLLWAVGMNQQPLLSDPLPLALYSPGADVFREVAEQALQSAGAAGALLIPANPWRGWHRLSPLDWPLWW</sequence>
<gene>
    <name evidence="1" type="ORF">HORIV_13910</name>
</gene>